<feature type="domain" description="DUF6570" evidence="3">
    <location>
        <begin position="600"/>
        <end position="725"/>
    </location>
</feature>
<evidence type="ECO:0000313" key="4">
    <source>
        <dbReference type="Proteomes" id="UP000694844"/>
    </source>
</evidence>
<feature type="compositionally biased region" description="Basic and acidic residues" evidence="1">
    <location>
        <begin position="18"/>
        <end position="30"/>
    </location>
</feature>
<feature type="compositionally biased region" description="Basic and acidic residues" evidence="1">
    <location>
        <begin position="484"/>
        <end position="497"/>
    </location>
</feature>
<evidence type="ECO:0000259" key="3">
    <source>
        <dbReference type="Pfam" id="PF20209"/>
    </source>
</evidence>
<gene>
    <name evidence="5" type="primary">LOC111120392</name>
</gene>
<feature type="region of interest" description="Disordered" evidence="1">
    <location>
        <begin position="1"/>
        <end position="50"/>
    </location>
</feature>
<dbReference type="RefSeq" id="XP_022316816.1">
    <property type="nucleotide sequence ID" value="XM_022461108.1"/>
</dbReference>
<evidence type="ECO:0000259" key="2">
    <source>
        <dbReference type="Pfam" id="PF14214"/>
    </source>
</evidence>
<dbReference type="PANTHER" id="PTHR47642">
    <property type="entry name" value="ATP-DEPENDENT DNA HELICASE"/>
    <property type="match status" value="1"/>
</dbReference>
<dbReference type="InterPro" id="IPR025476">
    <property type="entry name" value="Helitron_helicase-like"/>
</dbReference>
<sequence length="1530" mass="177517">MISSSELKAQMPKRKKSGRELRQRDRDRKREVRRKAKTDGPTDGDVEDPTVLCRTVDEAVTASPSSVLGQVSMGFPLKEEKPLARVRASLREKMHPLAPRLPPPRGSRLFVREQDKAPSPDSPAWVCAPPRAPGPDPVHGSGPAGQAQLEGSRMECTSRILKDGGFKTISKQYSESITNSILNEQNVQETIYDDNDEMNDISENIDESNDDEDVPNTRHAESCCNQSATKRGNDQVDIYTYSAGQWLRFSVEDVEPNVRKETGAIYLNHCMENHYNIVLAVSDEIIDIPETVSKVEQKEIQNEFTKRIKSRGRMQKTRQTIHKNVIMESAAEKRKQSMKRRYQEDSNYRDKKLKSAYDRYRENKDYQENVRLLSRKRYHCDIVYQTRTKQNGIRKYAIDDEHRQHVKKQSVDKYAQDPQHRKSVQLRSIQKYKSDETHKMRVIKASVEKYRENHQFREEKLAAAAKKYKNSETLRSKVKAGSKRRYESSSDVKNQKKEKVKRQRATHKHKMEHEDEVVKLFREKAKLGIDYSCCCCDRLLFENQVQRCDRKMYAHNDQVAQIADLCIQEKYSHTCIESCAINCCKAKLWICYTCHRKILRGDMPAEAASNKMCLDDIPKELKELNSLEKHLVAMHIPFMKVMALPHCGQKNIHGPVVCVPSDLKKVTSLPAKHGEDMLLRVKLKRKLSYKGYVEYQFVNPKHIFQALKFLKENNEWYKDVAIDTDWKEEISDTQKLLEDEILSVDENLQETACDTCLQPVDIAQEVLDHHFDDIYDIAPGEGKNPIRILQEPGNEAKTFPYLFPSGRFSWNDNRDTRITLSRYFNNRLMNTDDRFAKDSSYIFFSQFMSDLNQVIEKTQISIRKSVTRLGADQKITSDMVQDPQILSNLMKNDEALRFMQPIRGTPAYWSSAQKDLFAMLRQLGIPTWFCSFSAAEHRWNDAVSSIMKQQNDNRDPTSLDWSEKNEVLRSNPVTVARMFEHRFHVFQKEVILSPAEPIGKVTDFFQRVEFQQRGSPHMHCLYWVENAPRLDEHGENAVCDFIDKYISCAVPNESEDMELREIVLGVQQHSKKHSKSCRKKGTECRFNFPRPPSVSTFINAPHESENAEDIDVVEMKREQAAAKEILLQVWNSLQNEENETKTTEEIFLDIGLTQAQYEEAHRILTKKKSIVLQRNPSEVWTNQYNPCLLKCWDANLDIQFVLDPFSCIVYIISYISKSEREMGMVLKQTKIEAEEGNESARTTLKKIGSAYLNHREVGAQEAVYRVCNLKMKECSRKVVFVPVGENPTRLTKPLSQLKRKSKKDDESGDGDDEEEIWMTNIVERYENRPNQPCFQNMCLAEFCSDFRVLAKSEVPQIPNKNVFELQNSKGFIQKRTRTKPAIIRYPRFNVEKMSEKFYRSNLQLFLPYWTEFHLKPPGFDLYEEFYENGHVKVQGERTVKLVKNIVDANRARFAKNEEIIAQAQDIFENIGEPEDAWANLCPETELLRQKCSSERNEVLNEDGVEDLPDMKDNNNSDVLFKEEQGQVKVI</sequence>
<feature type="compositionally biased region" description="Basic residues" evidence="1">
    <location>
        <begin position="498"/>
        <end position="510"/>
    </location>
</feature>
<evidence type="ECO:0000313" key="5">
    <source>
        <dbReference type="RefSeq" id="XP_022316816.1"/>
    </source>
</evidence>
<reference evidence="5" key="1">
    <citation type="submission" date="2025-08" db="UniProtKB">
        <authorList>
            <consortium name="RefSeq"/>
        </authorList>
    </citation>
    <scope>IDENTIFICATION</scope>
    <source>
        <tissue evidence="5">Whole sample</tissue>
    </source>
</reference>
<dbReference type="OrthoDB" id="10040528at2759"/>
<feature type="domain" description="Helitron helicase-like" evidence="2">
    <location>
        <begin position="827"/>
        <end position="1022"/>
    </location>
</feature>
<dbReference type="InterPro" id="IPR046700">
    <property type="entry name" value="DUF6570"/>
</dbReference>
<proteinExistence type="predicted"/>
<feature type="region of interest" description="Disordered" evidence="1">
    <location>
        <begin position="1292"/>
        <end position="1313"/>
    </location>
</feature>
<dbReference type="Pfam" id="PF14214">
    <property type="entry name" value="Helitron_like_N"/>
    <property type="match status" value="1"/>
</dbReference>
<accession>A0A8B8CQW5</accession>
<organism evidence="4 5">
    <name type="scientific">Crassostrea virginica</name>
    <name type="common">Eastern oyster</name>
    <dbReference type="NCBI Taxonomy" id="6565"/>
    <lineage>
        <taxon>Eukaryota</taxon>
        <taxon>Metazoa</taxon>
        <taxon>Spiralia</taxon>
        <taxon>Lophotrochozoa</taxon>
        <taxon>Mollusca</taxon>
        <taxon>Bivalvia</taxon>
        <taxon>Autobranchia</taxon>
        <taxon>Pteriomorphia</taxon>
        <taxon>Ostreida</taxon>
        <taxon>Ostreoidea</taxon>
        <taxon>Ostreidae</taxon>
        <taxon>Crassostrea</taxon>
    </lineage>
</organism>
<protein>
    <submittedName>
        <fullName evidence="5">Uncharacterized protein LOC111120392</fullName>
    </submittedName>
</protein>
<feature type="region of interest" description="Disordered" evidence="1">
    <location>
        <begin position="131"/>
        <end position="151"/>
    </location>
</feature>
<dbReference type="Proteomes" id="UP000694844">
    <property type="component" value="Chromosome 2"/>
</dbReference>
<dbReference type="Pfam" id="PF20209">
    <property type="entry name" value="DUF6570"/>
    <property type="match status" value="1"/>
</dbReference>
<name>A0A8B8CQW5_CRAVI</name>
<evidence type="ECO:0000256" key="1">
    <source>
        <dbReference type="SAM" id="MobiDB-lite"/>
    </source>
</evidence>
<keyword evidence="4" id="KW-1185">Reference proteome</keyword>
<feature type="region of interest" description="Disordered" evidence="1">
    <location>
        <begin position="474"/>
        <end position="511"/>
    </location>
</feature>
<dbReference type="PANTHER" id="PTHR47642:SF5">
    <property type="entry name" value="ATP-DEPENDENT DNA HELICASE"/>
    <property type="match status" value="1"/>
</dbReference>
<dbReference type="KEGG" id="cvn:111120392"/>
<dbReference type="GeneID" id="111120392"/>
<dbReference type="InterPro" id="IPR051055">
    <property type="entry name" value="PIF1_helicase"/>
</dbReference>